<dbReference type="RefSeq" id="WP_176763330.1">
    <property type="nucleotide sequence ID" value="NZ_FNUH01000013.1"/>
</dbReference>
<organism evidence="1 2">
    <name type="scientific">Streptococcus gallolyticus</name>
    <dbReference type="NCBI Taxonomy" id="315405"/>
    <lineage>
        <taxon>Bacteria</taxon>
        <taxon>Bacillati</taxon>
        <taxon>Bacillota</taxon>
        <taxon>Bacilli</taxon>
        <taxon>Lactobacillales</taxon>
        <taxon>Streptococcaceae</taxon>
        <taxon>Streptococcus</taxon>
    </lineage>
</organism>
<gene>
    <name evidence="1" type="ORF">SAMN04487839_11816</name>
</gene>
<dbReference type="Proteomes" id="UP000182764">
    <property type="component" value="Unassembled WGS sequence"/>
</dbReference>
<protein>
    <submittedName>
        <fullName evidence="1">Uncharacterized protein</fullName>
    </submittedName>
</protein>
<sequence>MLKSKFEKDGAVFWFTVMADNFSEALKMISEDQYMSDMTFYKLEIEEVEEVEE</sequence>
<proteinExistence type="predicted"/>
<evidence type="ECO:0000313" key="1">
    <source>
        <dbReference type="EMBL" id="SEM36301.1"/>
    </source>
</evidence>
<dbReference type="AlphaFoldDB" id="A0A1H7XRB5"/>
<accession>A0A1H7XRB5</accession>
<name>A0A1H7XRB5_9STRE</name>
<reference evidence="1 2" key="1">
    <citation type="submission" date="2016-10" db="EMBL/GenBank/DDBJ databases">
        <authorList>
            <person name="de Groot N.N."/>
        </authorList>
    </citation>
    <scope>NUCLEOTIDE SEQUENCE [LARGE SCALE GENOMIC DNA]</scope>
    <source>
        <strain evidence="1 2">VTM1R29</strain>
    </source>
</reference>
<evidence type="ECO:0000313" key="2">
    <source>
        <dbReference type="Proteomes" id="UP000182764"/>
    </source>
</evidence>
<dbReference type="EMBL" id="FOBM01000018">
    <property type="protein sequence ID" value="SEM36301.1"/>
    <property type="molecule type" value="Genomic_DNA"/>
</dbReference>